<keyword evidence="1" id="KW-1133">Transmembrane helix</keyword>
<keyword evidence="1" id="KW-0472">Membrane</keyword>
<keyword evidence="3" id="KW-1185">Reference proteome</keyword>
<feature type="transmembrane region" description="Helical" evidence="1">
    <location>
        <begin position="35"/>
        <end position="55"/>
    </location>
</feature>
<gene>
    <name evidence="2" type="ORF">HNQ50_002487</name>
</gene>
<feature type="transmembrane region" description="Helical" evidence="1">
    <location>
        <begin position="98"/>
        <end position="118"/>
    </location>
</feature>
<evidence type="ECO:0000313" key="2">
    <source>
        <dbReference type="EMBL" id="MBB5191757.1"/>
    </source>
</evidence>
<dbReference type="EMBL" id="JACHHN010000004">
    <property type="protein sequence ID" value="MBB5191757.1"/>
    <property type="molecule type" value="Genomic_DNA"/>
</dbReference>
<keyword evidence="1" id="KW-0812">Transmembrane</keyword>
<dbReference type="Proteomes" id="UP000543030">
    <property type="component" value="Unassembled WGS sequence"/>
</dbReference>
<evidence type="ECO:0000256" key="1">
    <source>
        <dbReference type="SAM" id="Phobius"/>
    </source>
</evidence>
<name>A0A840RFF2_9NEIS</name>
<reference evidence="2 3" key="1">
    <citation type="submission" date="2020-08" db="EMBL/GenBank/DDBJ databases">
        <title>Genomic Encyclopedia of Type Strains, Phase IV (KMG-IV): sequencing the most valuable type-strain genomes for metagenomic binning, comparative biology and taxonomic classification.</title>
        <authorList>
            <person name="Goeker M."/>
        </authorList>
    </citation>
    <scope>NUCLEOTIDE SEQUENCE [LARGE SCALE GENOMIC DNA]</scope>
    <source>
        <strain evidence="2 3">DSM 18233</strain>
    </source>
</reference>
<sequence length="127" mass="13957">MRTLFGNTCAMLFLAIVLALSGLLLGFLLRNFIWFARFGALVVSVGITLLSRASIIREDIIAHVQQVETGLSHVDPAHYEQMGVPAPEWVLVDKRTRAAVGVWGPAVSFVGTVIWGFGDLLNRYWSG</sequence>
<accession>A0A840RFF2</accession>
<dbReference type="RefSeq" id="WP_184101059.1">
    <property type="nucleotide sequence ID" value="NZ_JACHHN010000004.1"/>
</dbReference>
<comment type="caution">
    <text evidence="2">The sequence shown here is derived from an EMBL/GenBank/DDBJ whole genome shotgun (WGS) entry which is preliminary data.</text>
</comment>
<proteinExistence type="predicted"/>
<organism evidence="2 3">
    <name type="scientific">Silvimonas terrae</name>
    <dbReference type="NCBI Taxonomy" id="300266"/>
    <lineage>
        <taxon>Bacteria</taxon>
        <taxon>Pseudomonadati</taxon>
        <taxon>Pseudomonadota</taxon>
        <taxon>Betaproteobacteria</taxon>
        <taxon>Neisseriales</taxon>
        <taxon>Chitinibacteraceae</taxon>
        <taxon>Silvimonas</taxon>
    </lineage>
</organism>
<feature type="transmembrane region" description="Helical" evidence="1">
    <location>
        <begin position="12"/>
        <end position="29"/>
    </location>
</feature>
<evidence type="ECO:0000313" key="3">
    <source>
        <dbReference type="Proteomes" id="UP000543030"/>
    </source>
</evidence>
<dbReference type="AlphaFoldDB" id="A0A840RFF2"/>
<protein>
    <submittedName>
        <fullName evidence="2">Uncharacterized protein</fullName>
    </submittedName>
</protein>